<dbReference type="GO" id="GO:0042773">
    <property type="term" value="P:ATP synthesis coupled electron transport"/>
    <property type="evidence" value="ECO:0007669"/>
    <property type="project" value="InterPro"/>
</dbReference>
<feature type="transmembrane region" description="Helical" evidence="5">
    <location>
        <begin position="378"/>
        <end position="401"/>
    </location>
</feature>
<name>A0A956N8U0_UNCEI</name>
<accession>A0A956N8U0</accession>
<dbReference type="Proteomes" id="UP000739538">
    <property type="component" value="Unassembled WGS sequence"/>
</dbReference>
<feature type="transmembrane region" description="Helical" evidence="5">
    <location>
        <begin position="115"/>
        <end position="132"/>
    </location>
</feature>
<feature type="transmembrane region" description="Helical" evidence="5">
    <location>
        <begin position="43"/>
        <end position="61"/>
    </location>
</feature>
<dbReference type="AlphaFoldDB" id="A0A956N8U0"/>
<protein>
    <recommendedName>
        <fullName evidence="5">NADH-quinone oxidoreductase subunit N</fullName>
        <ecNumber evidence="5">7.1.1.-</ecNumber>
    </recommendedName>
    <alternativeName>
        <fullName evidence="5">NADH dehydrogenase I subunit N</fullName>
    </alternativeName>
    <alternativeName>
        <fullName evidence="5">NDH-1 subunit N</fullName>
    </alternativeName>
</protein>
<evidence type="ECO:0000259" key="7">
    <source>
        <dbReference type="Pfam" id="PF00361"/>
    </source>
</evidence>
<dbReference type="EC" id="7.1.1.-" evidence="5"/>
<keyword evidence="2 5" id="KW-0812">Transmembrane</keyword>
<evidence type="ECO:0000313" key="9">
    <source>
        <dbReference type="Proteomes" id="UP000739538"/>
    </source>
</evidence>
<keyword evidence="5" id="KW-0813">Transport</keyword>
<dbReference type="HAMAP" id="MF_00445">
    <property type="entry name" value="NDH1_NuoN_1"/>
    <property type="match status" value="1"/>
</dbReference>
<comment type="subunit">
    <text evidence="5">NDH-1 is composed of 14 different subunits. Subunits NuoA, H, J, K, L, M, N constitute the membrane sector of the complex.</text>
</comment>
<comment type="caution">
    <text evidence="8">The sequence shown here is derived from an EMBL/GenBank/DDBJ whole genome shotgun (WGS) entry which is preliminary data.</text>
</comment>
<dbReference type="GO" id="GO:0012505">
    <property type="term" value="C:endomembrane system"/>
    <property type="evidence" value="ECO:0007669"/>
    <property type="project" value="UniProtKB-SubCell"/>
</dbReference>
<keyword evidence="4 5" id="KW-0472">Membrane</keyword>
<keyword evidence="5" id="KW-1003">Cell membrane</keyword>
<keyword evidence="5" id="KW-0874">Quinone</keyword>
<feature type="transmembrane region" description="Helical" evidence="5">
    <location>
        <begin position="335"/>
        <end position="357"/>
    </location>
</feature>
<evidence type="ECO:0000256" key="3">
    <source>
        <dbReference type="ARBA" id="ARBA00022989"/>
    </source>
</evidence>
<dbReference type="GO" id="GO:0050136">
    <property type="term" value="F:NADH dehydrogenase (quinone) (non-electrogenic) activity"/>
    <property type="evidence" value="ECO:0007669"/>
    <property type="project" value="UniProtKB-UniRule"/>
</dbReference>
<dbReference type="InterPro" id="IPR010096">
    <property type="entry name" value="NADH-Q_OxRdtase_suN/2"/>
</dbReference>
<reference evidence="8" key="2">
    <citation type="journal article" date="2021" name="Microbiome">
        <title>Successional dynamics and alternative stable states in a saline activated sludge microbial community over 9 years.</title>
        <authorList>
            <person name="Wang Y."/>
            <person name="Ye J."/>
            <person name="Ju F."/>
            <person name="Liu L."/>
            <person name="Boyd J.A."/>
            <person name="Deng Y."/>
            <person name="Parks D.H."/>
            <person name="Jiang X."/>
            <person name="Yin X."/>
            <person name="Woodcroft B.J."/>
            <person name="Tyson G.W."/>
            <person name="Hugenholtz P."/>
            <person name="Polz M.F."/>
            <person name="Zhang T."/>
        </authorList>
    </citation>
    <scope>NUCLEOTIDE SEQUENCE</scope>
    <source>
        <strain evidence="8">HKST-UBA02</strain>
    </source>
</reference>
<feature type="transmembrane region" description="Helical" evidence="5">
    <location>
        <begin position="81"/>
        <end position="103"/>
    </location>
</feature>
<evidence type="ECO:0000256" key="6">
    <source>
        <dbReference type="RuleBase" id="RU000320"/>
    </source>
</evidence>
<dbReference type="GO" id="GO:0008137">
    <property type="term" value="F:NADH dehydrogenase (ubiquinone) activity"/>
    <property type="evidence" value="ECO:0007669"/>
    <property type="project" value="InterPro"/>
</dbReference>
<comment type="function">
    <text evidence="5">NDH-1 shuttles electrons from NADH, via FMN and iron-sulfur (Fe-S) centers, to quinones in the respiratory chain. The immediate electron acceptor for the enzyme in this species is believed to be ubiquinone. Couples the redox reaction to proton translocation (for every two electrons transferred, four hydrogen ions are translocated across the cytoplasmic membrane), and thus conserves the redox energy in a proton gradient.</text>
</comment>
<comment type="similarity">
    <text evidence="5">Belongs to the complex I subunit 2 family.</text>
</comment>
<comment type="catalytic activity">
    <reaction evidence="5">
        <text>a quinone + NADH + 5 H(+)(in) = a quinol + NAD(+) + 4 H(+)(out)</text>
        <dbReference type="Rhea" id="RHEA:57888"/>
        <dbReference type="ChEBI" id="CHEBI:15378"/>
        <dbReference type="ChEBI" id="CHEBI:24646"/>
        <dbReference type="ChEBI" id="CHEBI:57540"/>
        <dbReference type="ChEBI" id="CHEBI:57945"/>
        <dbReference type="ChEBI" id="CHEBI:132124"/>
    </reaction>
</comment>
<dbReference type="InterPro" id="IPR001750">
    <property type="entry name" value="ND/Mrp_TM"/>
</dbReference>
<feature type="transmembrane region" description="Helical" evidence="5">
    <location>
        <begin position="279"/>
        <end position="297"/>
    </location>
</feature>
<keyword evidence="3 5" id="KW-1133">Transmembrane helix</keyword>
<proteinExistence type="inferred from homology"/>
<feature type="transmembrane region" description="Helical" evidence="5">
    <location>
        <begin position="413"/>
        <end position="433"/>
    </location>
</feature>
<reference evidence="8" key="1">
    <citation type="submission" date="2020-04" db="EMBL/GenBank/DDBJ databases">
        <authorList>
            <person name="Zhang T."/>
        </authorList>
    </citation>
    <scope>NUCLEOTIDE SEQUENCE</scope>
    <source>
        <strain evidence="8">HKST-UBA02</strain>
    </source>
</reference>
<feature type="transmembrane region" description="Helical" evidence="5">
    <location>
        <begin position="138"/>
        <end position="157"/>
    </location>
</feature>
<dbReference type="PRINTS" id="PR01434">
    <property type="entry name" value="NADHDHGNASE5"/>
</dbReference>
<dbReference type="EMBL" id="JAGQHS010000005">
    <property type="protein sequence ID" value="MCA9754526.1"/>
    <property type="molecule type" value="Genomic_DNA"/>
</dbReference>
<gene>
    <name evidence="5" type="primary">nuoN</name>
    <name evidence="8" type="ORF">KDA27_01900</name>
</gene>
<dbReference type="GO" id="GO:0005886">
    <property type="term" value="C:plasma membrane"/>
    <property type="evidence" value="ECO:0007669"/>
    <property type="project" value="UniProtKB-SubCell"/>
</dbReference>
<feature type="transmembrane region" description="Helical" evidence="5">
    <location>
        <begin position="244"/>
        <end position="267"/>
    </location>
</feature>
<dbReference type="GO" id="GO:0048038">
    <property type="term" value="F:quinone binding"/>
    <property type="evidence" value="ECO:0007669"/>
    <property type="project" value="UniProtKB-KW"/>
</dbReference>
<feature type="transmembrane region" description="Helical" evidence="5">
    <location>
        <begin position="211"/>
        <end position="232"/>
    </location>
</feature>
<feature type="domain" description="NADH:quinone oxidoreductase/Mrp antiporter transmembrane" evidence="7">
    <location>
        <begin position="133"/>
        <end position="427"/>
    </location>
</feature>
<organism evidence="8 9">
    <name type="scientific">Eiseniibacteriota bacterium</name>
    <dbReference type="NCBI Taxonomy" id="2212470"/>
    <lineage>
        <taxon>Bacteria</taxon>
        <taxon>Candidatus Eiseniibacteriota</taxon>
    </lineage>
</organism>
<keyword evidence="5" id="KW-0830">Ubiquinone</keyword>
<feature type="transmembrane region" description="Helical" evidence="5">
    <location>
        <begin position="169"/>
        <end position="191"/>
    </location>
</feature>
<dbReference type="PANTHER" id="PTHR22773">
    <property type="entry name" value="NADH DEHYDROGENASE"/>
    <property type="match status" value="1"/>
</dbReference>
<comment type="subcellular location">
    <subcellularLocation>
        <location evidence="5">Cell membrane</location>
        <topology evidence="5">Multi-pass membrane protein</topology>
    </subcellularLocation>
    <subcellularLocation>
        <location evidence="1">Endomembrane system</location>
        <topology evidence="1">Multi-pass membrane protein</topology>
    </subcellularLocation>
    <subcellularLocation>
        <location evidence="6">Membrane</location>
        <topology evidence="6">Multi-pass membrane protein</topology>
    </subcellularLocation>
</comment>
<evidence type="ECO:0000256" key="2">
    <source>
        <dbReference type="ARBA" id="ARBA00022692"/>
    </source>
</evidence>
<feature type="transmembrane region" description="Helical" evidence="5">
    <location>
        <begin position="304"/>
        <end position="323"/>
    </location>
</feature>
<feature type="transmembrane region" description="Helical" evidence="5">
    <location>
        <begin position="16"/>
        <end position="36"/>
    </location>
</feature>
<dbReference type="NCBIfam" id="TIGR01770">
    <property type="entry name" value="NDH_I_N"/>
    <property type="match status" value="1"/>
</dbReference>
<evidence type="ECO:0000256" key="4">
    <source>
        <dbReference type="ARBA" id="ARBA00023136"/>
    </source>
</evidence>
<evidence type="ECO:0000256" key="1">
    <source>
        <dbReference type="ARBA" id="ARBA00004127"/>
    </source>
</evidence>
<sequence>MTTSLPQIGLADLAPLLPFLVLCGGGLLLVLIDALVRGRPGFPWAPITALLPIGALVAYAARWDHMTGVTKTFGPMYIEDAFGGAVGVLVCIATLLAVGLSGSYLDKVGRSRGEYYALLTFSASGVVLFVSTTELLSLFLGLELLSIPVYVLSGYLRKDPKSLEAGMKYFLLGAFSSAVFLFGGALIYVASGTTNLVAALQKVPGDPLAQLGFIVLLSGFLFKAATVPFHMWTPDVYQGAPTAVTAFMATAVKAAAFGALARVLFAGTSVGQLIPVSDMLWWIAVLTMTVGNLAALTQSNVKRMLAYSSIAHAGYLLIGLVVYSGTGDPDALSGVLYYLLAYTLMNIGAFGVVIAWGEKGREHLEIPDFAGLGWKSPALGLAMLVFMVSLAGIPPTAGFFGKYFIFRNAVQNGYTGLIIIAVLNSAMSVYYYLRVLVALYMQKPVREINLGRPQVVGLVVAVCAVLVFWVGFAPNSFLPGVPAIVDWVQGAEIVGR</sequence>
<keyword evidence="5" id="KW-1278">Translocase</keyword>
<feature type="transmembrane region" description="Helical" evidence="5">
    <location>
        <begin position="454"/>
        <end position="472"/>
    </location>
</feature>
<evidence type="ECO:0000313" key="8">
    <source>
        <dbReference type="EMBL" id="MCA9754526.1"/>
    </source>
</evidence>
<dbReference type="Pfam" id="PF00361">
    <property type="entry name" value="Proton_antipo_M"/>
    <property type="match status" value="1"/>
</dbReference>
<evidence type="ECO:0000256" key="5">
    <source>
        <dbReference type="HAMAP-Rule" id="MF_00445"/>
    </source>
</evidence>
<keyword evidence="5" id="KW-0520">NAD</keyword>